<evidence type="ECO:0000259" key="1">
    <source>
        <dbReference type="PROSITE" id="PS51485"/>
    </source>
</evidence>
<name>A0A6A3CEU3_HIBSY</name>
<dbReference type="InterPro" id="IPR002156">
    <property type="entry name" value="RNaseH_domain"/>
</dbReference>
<dbReference type="Pfam" id="PF13456">
    <property type="entry name" value="RVT_3"/>
    <property type="match status" value="1"/>
</dbReference>
<keyword evidence="3" id="KW-1185">Reference proteome</keyword>
<dbReference type="InterPro" id="IPR008972">
    <property type="entry name" value="Cupredoxin"/>
</dbReference>
<dbReference type="InterPro" id="IPR012337">
    <property type="entry name" value="RNaseH-like_sf"/>
</dbReference>
<dbReference type="SUPFAM" id="SSF49503">
    <property type="entry name" value="Cupredoxins"/>
    <property type="match status" value="1"/>
</dbReference>
<dbReference type="InterPro" id="IPR044730">
    <property type="entry name" value="RNase_H-like_dom_plant"/>
</dbReference>
<evidence type="ECO:0000313" key="3">
    <source>
        <dbReference type="Proteomes" id="UP000436088"/>
    </source>
</evidence>
<dbReference type="SUPFAM" id="SSF53098">
    <property type="entry name" value="Ribonuclease H-like"/>
    <property type="match status" value="1"/>
</dbReference>
<feature type="domain" description="Phytocyanin" evidence="1">
    <location>
        <begin position="119"/>
        <end position="216"/>
    </location>
</feature>
<sequence>MHESINLLSPEGGWILNTDGVYKLNSGLAVTGGLIRDSNGDWKVGFMLRLGRVNSSIAEIWGARQGLNLAKMLGLRNLILEMNAKWIVDIFNGEGMDDFPELDLVNDCLEIIKEGWVVEHYIVGGEEGWDPVITMQGWAQGKDFHAGDVLEFIYDQKFDVAIVDKEGHDTCTVSDKSIQFFDGDDNITLAFGPNYFICSFPDICAIGLQLAINATAPPPSV</sequence>
<dbReference type="GO" id="GO:0004523">
    <property type="term" value="F:RNA-DNA hybrid ribonuclease activity"/>
    <property type="evidence" value="ECO:0007669"/>
    <property type="project" value="InterPro"/>
</dbReference>
<dbReference type="PROSITE" id="PS51485">
    <property type="entry name" value="PHYTOCYANIN"/>
    <property type="match status" value="1"/>
</dbReference>
<comment type="caution">
    <text evidence="2">The sequence shown here is derived from an EMBL/GenBank/DDBJ whole genome shotgun (WGS) entry which is preliminary data.</text>
</comment>
<dbReference type="Pfam" id="PF02298">
    <property type="entry name" value="Cu_bind_like"/>
    <property type="match status" value="1"/>
</dbReference>
<dbReference type="EMBL" id="VEPZ02000314">
    <property type="protein sequence ID" value="KAE8727217.1"/>
    <property type="molecule type" value="Genomic_DNA"/>
</dbReference>
<dbReference type="PANTHER" id="PTHR47723">
    <property type="entry name" value="OS05G0353850 PROTEIN"/>
    <property type="match status" value="1"/>
</dbReference>
<dbReference type="CDD" id="cd06222">
    <property type="entry name" value="RNase_H_like"/>
    <property type="match status" value="1"/>
</dbReference>
<protein>
    <submittedName>
        <fullName evidence="2">Leucine-rich repeat family protein isoform 1</fullName>
    </submittedName>
</protein>
<dbReference type="GO" id="GO:0003676">
    <property type="term" value="F:nucleic acid binding"/>
    <property type="evidence" value="ECO:0007669"/>
    <property type="project" value="InterPro"/>
</dbReference>
<gene>
    <name evidence="2" type="ORF">F3Y22_tig00005712pilonHSYRG00036</name>
</gene>
<dbReference type="PANTHER" id="PTHR47723:SF13">
    <property type="entry name" value="PUTATIVE-RELATED"/>
    <property type="match status" value="1"/>
</dbReference>
<dbReference type="InterPro" id="IPR003245">
    <property type="entry name" value="Phytocyanin_dom"/>
</dbReference>
<dbReference type="Gene3D" id="3.30.420.10">
    <property type="entry name" value="Ribonuclease H-like superfamily/Ribonuclease H"/>
    <property type="match status" value="1"/>
</dbReference>
<dbReference type="GO" id="GO:0009055">
    <property type="term" value="F:electron transfer activity"/>
    <property type="evidence" value="ECO:0007669"/>
    <property type="project" value="InterPro"/>
</dbReference>
<dbReference type="InterPro" id="IPR053151">
    <property type="entry name" value="RNase_H-like"/>
</dbReference>
<evidence type="ECO:0000313" key="2">
    <source>
        <dbReference type="EMBL" id="KAE8727217.1"/>
    </source>
</evidence>
<accession>A0A6A3CEU3</accession>
<dbReference type="Proteomes" id="UP000436088">
    <property type="component" value="Unassembled WGS sequence"/>
</dbReference>
<reference evidence="2" key="1">
    <citation type="submission" date="2019-09" db="EMBL/GenBank/DDBJ databases">
        <title>Draft genome information of white flower Hibiscus syriacus.</title>
        <authorList>
            <person name="Kim Y.-M."/>
        </authorList>
    </citation>
    <scope>NUCLEOTIDE SEQUENCE [LARGE SCALE GENOMIC DNA]</scope>
    <source>
        <strain evidence="2">YM2019G1</strain>
    </source>
</reference>
<dbReference type="Gene3D" id="2.60.40.420">
    <property type="entry name" value="Cupredoxins - blue copper proteins"/>
    <property type="match status" value="1"/>
</dbReference>
<dbReference type="InterPro" id="IPR036397">
    <property type="entry name" value="RNaseH_sf"/>
</dbReference>
<organism evidence="2 3">
    <name type="scientific">Hibiscus syriacus</name>
    <name type="common">Rose of Sharon</name>
    <dbReference type="NCBI Taxonomy" id="106335"/>
    <lineage>
        <taxon>Eukaryota</taxon>
        <taxon>Viridiplantae</taxon>
        <taxon>Streptophyta</taxon>
        <taxon>Embryophyta</taxon>
        <taxon>Tracheophyta</taxon>
        <taxon>Spermatophyta</taxon>
        <taxon>Magnoliopsida</taxon>
        <taxon>eudicotyledons</taxon>
        <taxon>Gunneridae</taxon>
        <taxon>Pentapetalae</taxon>
        <taxon>rosids</taxon>
        <taxon>malvids</taxon>
        <taxon>Malvales</taxon>
        <taxon>Malvaceae</taxon>
        <taxon>Malvoideae</taxon>
        <taxon>Hibiscus</taxon>
    </lineage>
</organism>
<proteinExistence type="predicted"/>
<dbReference type="AlphaFoldDB" id="A0A6A3CEU3"/>